<keyword evidence="5" id="KW-0653">Protein transport</keyword>
<dbReference type="GO" id="GO:0000139">
    <property type="term" value="C:Golgi membrane"/>
    <property type="evidence" value="ECO:0007669"/>
    <property type="project" value="UniProtKB-SubCell"/>
</dbReference>
<keyword evidence="7" id="KW-0472">Membrane</keyword>
<evidence type="ECO:0000256" key="1">
    <source>
        <dbReference type="ARBA" id="ARBA00004395"/>
    </source>
</evidence>
<dbReference type="Proteomes" id="UP000006310">
    <property type="component" value="Chromosome 5"/>
</dbReference>
<evidence type="ECO:0000256" key="3">
    <source>
        <dbReference type="ARBA" id="ARBA00020983"/>
    </source>
</evidence>
<dbReference type="OMA" id="CLQLVYC"/>
<dbReference type="EMBL" id="HE978318">
    <property type="protein sequence ID" value="CCK70659.1"/>
    <property type="molecule type" value="Genomic_DNA"/>
</dbReference>
<sequence length="464" mass="52184">MDVVLDKLNVATGDSAGQSVALAFLEETLQCEGRDYATYFSSHAVEGTVVEAASEIQAQLSSLERELRVMLVRNKDAVSRELLGENTSGRVLEDLRKNLDPLWELDPRAVEGSTKQNLAGDSTSAQRDGPDKHSVAGDENDELFAGDARGTSSQSHLDEFHLAVESLRERVSLKEKNDTHQGHLMTILEHWDNIAALMELPFLLMTCIRTGHYQEAILLFGHTKTLQMKFPESSLVQDICKNVLREIRGTMLNGLVNLLTTNLTVNSIKKILKYVAVIPPFDSDSNKGDNNLLLTVYLSMRYKFIKSEIESYTLDNRANESLLEITLKRKIEVIREHLYSSINVYTKAFNVKTVPVTIPLNEELTAQDSQTSATTTVSHETSPLLLQFLHNCTSFLLDELQRAPPQALTHSICLQLVYCSFRLGDLNANYHTLFTNELYERTIYSREDIAEAIEKRSELATHYS</sequence>
<evidence type="ECO:0000256" key="9">
    <source>
        <dbReference type="SAM" id="MobiDB-lite"/>
    </source>
</evidence>
<dbReference type="Pfam" id="PF04124">
    <property type="entry name" value="Dor1"/>
    <property type="match status" value="1"/>
</dbReference>
<dbReference type="InterPro" id="IPR007255">
    <property type="entry name" value="COG8"/>
</dbReference>
<name>J7S6Y2_HUIN7</name>
<dbReference type="GO" id="GO:0017119">
    <property type="term" value="C:Golgi transport complex"/>
    <property type="evidence" value="ECO:0007669"/>
    <property type="project" value="EnsemblFungi"/>
</dbReference>
<dbReference type="GO" id="GO:0032258">
    <property type="term" value="P:cytoplasm to vacuole targeting by the Cvt pathway"/>
    <property type="evidence" value="ECO:0007669"/>
    <property type="project" value="EnsemblFungi"/>
</dbReference>
<evidence type="ECO:0000313" key="10">
    <source>
        <dbReference type="EMBL" id="CCK70659.1"/>
    </source>
</evidence>
<gene>
    <name evidence="10" type="primary">KNAG0E04060</name>
    <name evidence="10" type="ordered locus">KNAG_0E04060</name>
</gene>
<evidence type="ECO:0000256" key="2">
    <source>
        <dbReference type="ARBA" id="ARBA00006419"/>
    </source>
</evidence>
<comment type="similarity">
    <text evidence="2">Belongs to the COG8 family.</text>
</comment>
<dbReference type="eggNOG" id="KOG2069">
    <property type="taxonomic scope" value="Eukaryota"/>
</dbReference>
<comment type="subcellular location">
    <subcellularLocation>
        <location evidence="1">Golgi apparatus membrane</location>
        <topology evidence="1">Peripheral membrane protein</topology>
    </subcellularLocation>
</comment>
<protein>
    <recommendedName>
        <fullName evidence="3">Conserved oligomeric Golgi complex subunit 8</fullName>
    </recommendedName>
    <alternativeName>
        <fullName evidence="8">Component of oligomeric Golgi complex 8</fullName>
    </alternativeName>
</protein>
<evidence type="ECO:0000256" key="5">
    <source>
        <dbReference type="ARBA" id="ARBA00022927"/>
    </source>
</evidence>
<dbReference type="GO" id="GO:0006891">
    <property type="term" value="P:intra-Golgi vesicle-mediated transport"/>
    <property type="evidence" value="ECO:0007669"/>
    <property type="project" value="EnsemblFungi"/>
</dbReference>
<evidence type="ECO:0000256" key="6">
    <source>
        <dbReference type="ARBA" id="ARBA00023034"/>
    </source>
</evidence>
<evidence type="ECO:0000256" key="4">
    <source>
        <dbReference type="ARBA" id="ARBA00022448"/>
    </source>
</evidence>
<dbReference type="KEGG" id="kng:KNAG_0E04060"/>
<reference evidence="10 11" key="1">
    <citation type="journal article" date="2011" name="Proc. Natl. Acad. Sci. U.S.A.">
        <title>Evolutionary erosion of yeast sex chromosomes by mating-type switching accidents.</title>
        <authorList>
            <person name="Gordon J.L."/>
            <person name="Armisen D."/>
            <person name="Proux-Wera E."/>
            <person name="Oheigeartaigh S.S."/>
            <person name="Byrne K.P."/>
            <person name="Wolfe K.H."/>
        </authorList>
    </citation>
    <scope>NUCLEOTIDE SEQUENCE [LARGE SCALE GENOMIC DNA]</scope>
    <source>
        <strain evidence="11">ATCC MYA-139 / BCRC 22969 / CBS 8797 / CCRC 22969 / KCTC 17520 / NBRC 10181 / NCYC 3082</strain>
    </source>
</reference>
<proteinExistence type="inferred from homology"/>
<reference evidence="11" key="2">
    <citation type="submission" date="2012-08" db="EMBL/GenBank/DDBJ databases">
        <title>Genome sequence of Kazachstania naganishii.</title>
        <authorList>
            <person name="Gordon J.L."/>
            <person name="Armisen D."/>
            <person name="Proux-Wera E."/>
            <person name="OhEigeartaigh S.S."/>
            <person name="Byrne K.P."/>
            <person name="Wolfe K.H."/>
        </authorList>
    </citation>
    <scope>NUCLEOTIDE SEQUENCE [LARGE SCALE GENOMIC DNA]</scope>
    <source>
        <strain evidence="11">ATCC MYA-139 / BCRC 22969 / CBS 8797 / CCRC 22969 / KCTC 17520 / NBRC 10181 / NCYC 3082</strain>
    </source>
</reference>
<dbReference type="HOGENOM" id="CLU_031416_0_0_1"/>
<keyword evidence="11" id="KW-1185">Reference proteome</keyword>
<dbReference type="RefSeq" id="XP_022464905.1">
    <property type="nucleotide sequence ID" value="XM_022608405.1"/>
</dbReference>
<dbReference type="AlphaFoldDB" id="J7S6Y2"/>
<feature type="region of interest" description="Disordered" evidence="9">
    <location>
        <begin position="110"/>
        <end position="138"/>
    </location>
</feature>
<dbReference type="PANTHER" id="PTHR21311:SF0">
    <property type="entry name" value="CONSERVED OLIGOMERIC GOLGI COMPLEX SUBUNIT 8"/>
    <property type="match status" value="1"/>
</dbReference>
<keyword evidence="4" id="KW-0813">Transport</keyword>
<dbReference type="GeneID" id="34526359"/>
<dbReference type="OrthoDB" id="1661054at2759"/>
<evidence type="ECO:0000256" key="7">
    <source>
        <dbReference type="ARBA" id="ARBA00023136"/>
    </source>
</evidence>
<organism evidence="10 11">
    <name type="scientific">Huiozyma naganishii (strain ATCC MYA-139 / BCRC 22969 / CBS 8797 / KCTC 17520 / NBRC 10181 / NCYC 3082 / Yp74L-3)</name>
    <name type="common">Yeast</name>
    <name type="synonym">Kazachstania naganishii</name>
    <dbReference type="NCBI Taxonomy" id="1071383"/>
    <lineage>
        <taxon>Eukaryota</taxon>
        <taxon>Fungi</taxon>
        <taxon>Dikarya</taxon>
        <taxon>Ascomycota</taxon>
        <taxon>Saccharomycotina</taxon>
        <taxon>Saccharomycetes</taxon>
        <taxon>Saccharomycetales</taxon>
        <taxon>Saccharomycetaceae</taxon>
        <taxon>Huiozyma</taxon>
    </lineage>
</organism>
<feature type="compositionally biased region" description="Polar residues" evidence="9">
    <location>
        <begin position="113"/>
        <end position="126"/>
    </location>
</feature>
<evidence type="ECO:0000256" key="8">
    <source>
        <dbReference type="ARBA" id="ARBA00031347"/>
    </source>
</evidence>
<dbReference type="PANTHER" id="PTHR21311">
    <property type="entry name" value="CONSERVED OLIGOMERIC GOLGI COMPLEX COMPONENT 8"/>
    <property type="match status" value="1"/>
</dbReference>
<dbReference type="STRING" id="1071383.J7S6Y2"/>
<keyword evidence="6" id="KW-0333">Golgi apparatus</keyword>
<evidence type="ECO:0000313" key="11">
    <source>
        <dbReference type="Proteomes" id="UP000006310"/>
    </source>
</evidence>
<accession>J7S6Y2</accession>